<dbReference type="RefSeq" id="WP_183343497.1">
    <property type="nucleotide sequence ID" value="NZ_JACHNU010000005.1"/>
</dbReference>
<protein>
    <recommendedName>
        <fullName evidence="2">DUF6916 domain-containing protein</fullName>
    </recommendedName>
</protein>
<feature type="domain" description="DUF6916" evidence="2">
    <location>
        <begin position="45"/>
        <end position="136"/>
    </location>
</feature>
<feature type="region of interest" description="Disordered" evidence="1">
    <location>
        <begin position="164"/>
        <end position="184"/>
    </location>
</feature>
<keyword evidence="4" id="KW-1185">Reference proteome</keyword>
<sequence>MQSLRLDRRGLLQAGAAGAAAVTVAGGWQLTEGVALAAPLPDHLRRATWSNLADGAFELLAGDRALPLRLTRVADLPVAASIPALRGHDGAFLLTFDGPAGIEGGLHRLRHAQLGELELFVAPVAREAATRSYEAVVDRTIRIAGINEEPVVVDPARVVQPSGGPSPAAVAASGAPVAGRRPVAPRRPRVTRAAVRRGTARRVAVAELRLADAGAVVAASAALRRDGRLVARATARPRSGPGGRRLRLRFAARRGRTLARGRHQLTVTLVARDGTRTTIRRTVTVA</sequence>
<comment type="caution">
    <text evidence="3">The sequence shown here is derived from an EMBL/GenBank/DDBJ whole genome shotgun (WGS) entry which is preliminary data.</text>
</comment>
<proteinExistence type="predicted"/>
<feature type="compositionally biased region" description="Low complexity" evidence="1">
    <location>
        <begin position="164"/>
        <end position="182"/>
    </location>
</feature>
<dbReference type="AlphaFoldDB" id="A0A840IG38"/>
<dbReference type="EMBL" id="JACHNU010000005">
    <property type="protein sequence ID" value="MBB4663766.1"/>
    <property type="molecule type" value="Genomic_DNA"/>
</dbReference>
<name>A0A840IG38_9ACTN</name>
<reference evidence="3 4" key="1">
    <citation type="submission" date="2020-08" db="EMBL/GenBank/DDBJ databases">
        <title>Genomic Encyclopedia of Archaeal and Bacterial Type Strains, Phase II (KMG-II): from individual species to whole genera.</title>
        <authorList>
            <person name="Goeker M."/>
        </authorList>
    </citation>
    <scope>NUCLEOTIDE SEQUENCE [LARGE SCALE GENOMIC DNA]</scope>
    <source>
        <strain evidence="3 4">DSM 23288</strain>
    </source>
</reference>
<dbReference type="InterPro" id="IPR054209">
    <property type="entry name" value="DUF6916"/>
</dbReference>
<evidence type="ECO:0000313" key="3">
    <source>
        <dbReference type="EMBL" id="MBB4663766.1"/>
    </source>
</evidence>
<dbReference type="PROSITE" id="PS51318">
    <property type="entry name" value="TAT"/>
    <property type="match status" value="1"/>
</dbReference>
<dbReference type="Proteomes" id="UP000585272">
    <property type="component" value="Unassembled WGS sequence"/>
</dbReference>
<organism evidence="3 4">
    <name type="scientific">Conexibacter arvalis</name>
    <dbReference type="NCBI Taxonomy" id="912552"/>
    <lineage>
        <taxon>Bacteria</taxon>
        <taxon>Bacillati</taxon>
        <taxon>Actinomycetota</taxon>
        <taxon>Thermoleophilia</taxon>
        <taxon>Solirubrobacterales</taxon>
        <taxon>Conexibacteraceae</taxon>
        <taxon>Conexibacter</taxon>
    </lineage>
</organism>
<evidence type="ECO:0000259" key="2">
    <source>
        <dbReference type="Pfam" id="PF21880"/>
    </source>
</evidence>
<dbReference type="InterPro" id="IPR006311">
    <property type="entry name" value="TAT_signal"/>
</dbReference>
<accession>A0A840IG38</accession>
<evidence type="ECO:0000313" key="4">
    <source>
        <dbReference type="Proteomes" id="UP000585272"/>
    </source>
</evidence>
<gene>
    <name evidence="3" type="ORF">BDZ31_003367</name>
</gene>
<evidence type="ECO:0000256" key="1">
    <source>
        <dbReference type="SAM" id="MobiDB-lite"/>
    </source>
</evidence>
<dbReference type="Pfam" id="PF21880">
    <property type="entry name" value="DUF6916"/>
    <property type="match status" value="1"/>
</dbReference>